<organism evidence="8 9">
    <name type="scientific">Blastopirellula marina DSM 3645</name>
    <dbReference type="NCBI Taxonomy" id="314230"/>
    <lineage>
        <taxon>Bacteria</taxon>
        <taxon>Pseudomonadati</taxon>
        <taxon>Planctomycetota</taxon>
        <taxon>Planctomycetia</taxon>
        <taxon>Pirellulales</taxon>
        <taxon>Pirellulaceae</taxon>
        <taxon>Blastopirellula</taxon>
    </lineage>
</organism>
<dbReference type="eggNOG" id="COG1891">
    <property type="taxonomic scope" value="Bacteria"/>
</dbReference>
<dbReference type="Pfam" id="PF04476">
    <property type="entry name" value="4HFCP_synth"/>
    <property type="match status" value="1"/>
</dbReference>
<dbReference type="EC" id="4.2.3.153" evidence="2"/>
<protein>
    <recommendedName>
        <fullName evidence="2">(5-formylfuran-3-yl)methyl phosphate synthase</fullName>
        <ecNumber evidence="2">4.2.3.153</ecNumber>
    </recommendedName>
    <alternativeName>
        <fullName evidence="5">4-(hydroxymethyl)-2-furancarboxaldehyde-phosphate synthase</fullName>
    </alternativeName>
</protein>
<evidence type="ECO:0000313" key="8">
    <source>
        <dbReference type="EMBL" id="EAQ81452.1"/>
    </source>
</evidence>
<comment type="function">
    <text evidence="1">Catalyzes the formation of 4-(hydroxymethyl)-2-furancarboxaldehyde phosphate (4-HFC-P) from two molecules of glyceraldehyde-3-P (GA-3-P).</text>
</comment>
<evidence type="ECO:0000256" key="2">
    <source>
        <dbReference type="ARBA" id="ARBA00012553"/>
    </source>
</evidence>
<dbReference type="AlphaFoldDB" id="A3ZQH6"/>
<dbReference type="STRING" id="314230.DSM3645_23711"/>
<sequence>MTQLLVSVRSAIEAEAALSGGADWIDIKEPTRGSLGAAEPHVWREIVQTVEQRAPVSIALGEISDGAGAWGPDTFRGASMVKYGLAKLSDCTDWMSIASTAYDRVPDSCSRVAVYYADEERARCPPLADVVQWSKRISASAILIDTFVKDGRTLFDFLSIDQLAAATQQIRAIGAIAACGGSLTKLHFAAAIVAGADVLAVRGAVCNGRRTSAIDQQLVRQLKATMNSFDGESNVSQACAT</sequence>
<dbReference type="Proteomes" id="UP000004358">
    <property type="component" value="Unassembled WGS sequence"/>
</dbReference>
<accession>A3ZQH6</accession>
<comment type="catalytic activity">
    <reaction evidence="6">
        <text>2 D-glyceraldehyde 3-phosphate = 4-(hydroxymethyl)-2-furancarboxaldehyde phosphate + phosphate + 2 H2O</text>
        <dbReference type="Rhea" id="RHEA:43536"/>
        <dbReference type="ChEBI" id="CHEBI:15377"/>
        <dbReference type="ChEBI" id="CHEBI:43474"/>
        <dbReference type="ChEBI" id="CHEBI:59776"/>
        <dbReference type="ChEBI" id="CHEBI:83407"/>
        <dbReference type="EC" id="4.2.3.153"/>
    </reaction>
</comment>
<evidence type="ECO:0000256" key="6">
    <source>
        <dbReference type="ARBA" id="ARBA00047628"/>
    </source>
</evidence>
<evidence type="ECO:0000256" key="7">
    <source>
        <dbReference type="PIRSR" id="PIRSR015957-1"/>
    </source>
</evidence>
<dbReference type="InterPro" id="IPR007565">
    <property type="entry name" value="4HFCP_synth"/>
</dbReference>
<name>A3ZQH6_9BACT</name>
<dbReference type="GO" id="GO:0016829">
    <property type="term" value="F:lyase activity"/>
    <property type="evidence" value="ECO:0007669"/>
    <property type="project" value="UniProtKB-KW"/>
</dbReference>
<dbReference type="OrthoDB" id="289419at2"/>
<feature type="active site" description="Schiff-base intermediate with substrate" evidence="7">
    <location>
        <position position="28"/>
    </location>
</feature>
<feature type="active site" description="Proton acceptor" evidence="7">
    <location>
        <position position="82"/>
    </location>
</feature>
<gene>
    <name evidence="8" type="ORF">DSM3645_23711</name>
</gene>
<keyword evidence="4" id="KW-0704">Schiff base</keyword>
<keyword evidence="3" id="KW-0456">Lyase</keyword>
<dbReference type="PIRSF" id="PIRSF015957">
    <property type="entry name" value="UCP015957"/>
    <property type="match status" value="1"/>
</dbReference>
<reference evidence="8 9" key="1">
    <citation type="submission" date="2006-02" db="EMBL/GenBank/DDBJ databases">
        <authorList>
            <person name="Amann R."/>
            <person name="Ferriera S."/>
            <person name="Johnson J."/>
            <person name="Kravitz S."/>
            <person name="Halpern A."/>
            <person name="Remington K."/>
            <person name="Beeson K."/>
            <person name="Tran B."/>
            <person name="Rogers Y.-H."/>
            <person name="Friedman R."/>
            <person name="Venter J.C."/>
        </authorList>
    </citation>
    <scope>NUCLEOTIDE SEQUENCE [LARGE SCALE GENOMIC DNA]</scope>
    <source>
        <strain evidence="8 9">DSM 3645</strain>
    </source>
</reference>
<evidence type="ECO:0000256" key="1">
    <source>
        <dbReference type="ARBA" id="ARBA00003810"/>
    </source>
</evidence>
<evidence type="ECO:0000256" key="4">
    <source>
        <dbReference type="ARBA" id="ARBA00023270"/>
    </source>
</evidence>
<dbReference type="EMBL" id="AANZ01000005">
    <property type="protein sequence ID" value="EAQ81452.1"/>
    <property type="molecule type" value="Genomic_DNA"/>
</dbReference>
<dbReference type="RefSeq" id="WP_002652641.1">
    <property type="nucleotide sequence ID" value="NZ_CH672376.1"/>
</dbReference>
<evidence type="ECO:0000313" key="9">
    <source>
        <dbReference type="Proteomes" id="UP000004358"/>
    </source>
</evidence>
<evidence type="ECO:0000256" key="3">
    <source>
        <dbReference type="ARBA" id="ARBA00023239"/>
    </source>
</evidence>
<dbReference type="HOGENOM" id="CLU_068659_0_0_0"/>
<comment type="caution">
    <text evidence="8">The sequence shown here is derived from an EMBL/GenBank/DDBJ whole genome shotgun (WGS) entry which is preliminary data.</text>
</comment>
<proteinExistence type="predicted"/>
<evidence type="ECO:0000256" key="5">
    <source>
        <dbReference type="ARBA" id="ARBA00032523"/>
    </source>
</evidence>